<comment type="caution">
    <text evidence="1">The sequence shown here is derived from an EMBL/GenBank/DDBJ whole genome shotgun (WGS) entry which is preliminary data.</text>
</comment>
<name>A3K9F7_SAGS3</name>
<reference evidence="1 2" key="1">
    <citation type="submission" date="2006-06" db="EMBL/GenBank/DDBJ databases">
        <authorList>
            <person name="Moran M.A."/>
            <person name="Ferriera S."/>
            <person name="Johnson J."/>
            <person name="Kravitz S."/>
            <person name="Beeson K."/>
            <person name="Sutton G."/>
            <person name="Rogers Y.-H."/>
            <person name="Friedman R."/>
            <person name="Frazier M."/>
            <person name="Venter J.C."/>
        </authorList>
    </citation>
    <scope>NUCLEOTIDE SEQUENCE [LARGE SCALE GENOMIC DNA]</scope>
    <source>
        <strain evidence="1 2">E-37</strain>
    </source>
</reference>
<dbReference type="Pfam" id="PF10670">
    <property type="entry name" value="DUF4198"/>
    <property type="match status" value="1"/>
</dbReference>
<organism evidence="1 2">
    <name type="scientific">Sagittula stellata (strain ATCC 700073 / DSM 11524 / E-37)</name>
    <dbReference type="NCBI Taxonomy" id="388399"/>
    <lineage>
        <taxon>Bacteria</taxon>
        <taxon>Pseudomonadati</taxon>
        <taxon>Pseudomonadota</taxon>
        <taxon>Alphaproteobacteria</taxon>
        <taxon>Rhodobacterales</taxon>
        <taxon>Roseobacteraceae</taxon>
        <taxon>Sagittula</taxon>
    </lineage>
</organism>
<evidence type="ECO:0000313" key="2">
    <source>
        <dbReference type="Proteomes" id="UP000005713"/>
    </source>
</evidence>
<protein>
    <recommendedName>
        <fullName evidence="3">Cobalt/nickel transport protein</fullName>
    </recommendedName>
</protein>
<keyword evidence="2" id="KW-1185">Reference proteome</keyword>
<proteinExistence type="predicted"/>
<dbReference type="AlphaFoldDB" id="A3K9F7"/>
<evidence type="ECO:0008006" key="3">
    <source>
        <dbReference type="Google" id="ProtNLM"/>
    </source>
</evidence>
<dbReference type="Proteomes" id="UP000005713">
    <property type="component" value="Unassembled WGS sequence"/>
</dbReference>
<sequence length="267" mass="29341">MDKDGFMKLTFGALAACIAFPAMTQAHFLLEYTTDTIIDRPGDVPVKLIFWHPFSNGHVMEMETPEEFFMVHHGKRTDLLDTLEPTAFTGSANEAAAFLGNVPVKRSGDYVLVTVPQPYFEESEDTYIQQYTKAFLNRSELPTDWMNPVGLPAEILPLNKPYNVLAGSTFTGRVLSDGQPVAGAEIEVEFMAAEPDMERARATDPVVSPPPGGAVVVMSDDNGYFTFGIPRAGHWGFAALGVGPATEHKGKELSQDAVIWIRAWELE</sequence>
<dbReference type="EMBL" id="AAYA01000018">
    <property type="protein sequence ID" value="EBA06101.1"/>
    <property type="molecule type" value="Genomic_DNA"/>
</dbReference>
<gene>
    <name evidence="1" type="ORF">SSE37_05582</name>
</gene>
<evidence type="ECO:0000313" key="1">
    <source>
        <dbReference type="EMBL" id="EBA06101.1"/>
    </source>
</evidence>
<dbReference type="InterPro" id="IPR019613">
    <property type="entry name" value="DUF4198"/>
</dbReference>
<accession>A3K9F7</accession>
<dbReference type="eggNOG" id="COG5266">
    <property type="taxonomic scope" value="Bacteria"/>
</dbReference>